<feature type="transmembrane region" description="Helical" evidence="1">
    <location>
        <begin position="148"/>
        <end position="170"/>
    </location>
</feature>
<evidence type="ECO:0000313" key="3">
    <source>
        <dbReference type="Proteomes" id="UP000293852"/>
    </source>
</evidence>
<keyword evidence="3" id="KW-1185">Reference proteome</keyword>
<gene>
    <name evidence="2" type="ORF">EV386_1549</name>
</gene>
<proteinExistence type="predicted"/>
<feature type="transmembrane region" description="Helical" evidence="1">
    <location>
        <begin position="33"/>
        <end position="53"/>
    </location>
</feature>
<feature type="transmembrane region" description="Helical" evidence="1">
    <location>
        <begin position="7"/>
        <end position="27"/>
    </location>
</feature>
<dbReference type="RefSeq" id="WP_130413811.1">
    <property type="nucleotide sequence ID" value="NZ_SGWX01000001.1"/>
</dbReference>
<evidence type="ECO:0000313" key="2">
    <source>
        <dbReference type="EMBL" id="RZS61254.1"/>
    </source>
</evidence>
<sequence>MILTAILACEVGFWVAIVAGLTARYVLRRPRLGAGLLISAPALDVVLLALVAVDLARGGAASWQHGLAAIYIGVSGAYGRPMVAWVDVRFAHRFAGGPPPQRLSGARHTAKCWRDVGRTIVMGAIASAISGGLIWWVDDASRTAELTVNFRIVGLILAIDTLWALSYTIWPKQTPQQEAAEAASGG</sequence>
<keyword evidence="1" id="KW-1133">Transmembrane helix</keyword>
<keyword evidence="1" id="KW-0472">Membrane</keyword>
<evidence type="ECO:0008006" key="4">
    <source>
        <dbReference type="Google" id="ProtNLM"/>
    </source>
</evidence>
<dbReference type="OrthoDB" id="2082317at2"/>
<feature type="transmembrane region" description="Helical" evidence="1">
    <location>
        <begin position="116"/>
        <end position="136"/>
    </location>
</feature>
<protein>
    <recommendedName>
        <fullName evidence="4">Membrane protein YmcC</fullName>
    </recommendedName>
</protein>
<accession>A0A4Q7M1H0</accession>
<evidence type="ECO:0000256" key="1">
    <source>
        <dbReference type="SAM" id="Phobius"/>
    </source>
</evidence>
<dbReference type="EMBL" id="SGWX01000001">
    <property type="protein sequence ID" value="RZS61254.1"/>
    <property type="molecule type" value="Genomic_DNA"/>
</dbReference>
<comment type="caution">
    <text evidence="2">The sequence shown here is derived from an EMBL/GenBank/DDBJ whole genome shotgun (WGS) entry which is preliminary data.</text>
</comment>
<dbReference type="Proteomes" id="UP000293852">
    <property type="component" value="Unassembled WGS sequence"/>
</dbReference>
<keyword evidence="1" id="KW-0812">Transmembrane</keyword>
<reference evidence="2 3" key="1">
    <citation type="submission" date="2019-02" db="EMBL/GenBank/DDBJ databases">
        <title>Sequencing the genomes of 1000 actinobacteria strains.</title>
        <authorList>
            <person name="Klenk H.-P."/>
        </authorList>
    </citation>
    <scope>NUCLEOTIDE SEQUENCE [LARGE SCALE GENOMIC DNA]</scope>
    <source>
        <strain evidence="2 3">DSM 16932</strain>
    </source>
</reference>
<organism evidence="2 3">
    <name type="scientific">Xylanimonas ulmi</name>
    <dbReference type="NCBI Taxonomy" id="228973"/>
    <lineage>
        <taxon>Bacteria</taxon>
        <taxon>Bacillati</taxon>
        <taxon>Actinomycetota</taxon>
        <taxon>Actinomycetes</taxon>
        <taxon>Micrococcales</taxon>
        <taxon>Promicromonosporaceae</taxon>
        <taxon>Xylanimonas</taxon>
    </lineage>
</organism>
<dbReference type="AlphaFoldDB" id="A0A4Q7M1H0"/>
<name>A0A4Q7M1H0_9MICO</name>